<dbReference type="Proteomes" id="UP001314903">
    <property type="component" value="Unassembled WGS sequence"/>
</dbReference>
<feature type="domain" description="HTH LytTR-type" evidence="5">
    <location>
        <begin position="133"/>
        <end position="238"/>
    </location>
</feature>
<dbReference type="SUPFAM" id="SSF52172">
    <property type="entry name" value="CheY-like"/>
    <property type="match status" value="1"/>
</dbReference>
<comment type="function">
    <text evidence="2">May play the central regulatory role in sporulation. It may be an element of the effector pathway responsible for the activation of sporulation genes in response to nutritional stress. Spo0A may act in concert with spo0H (a sigma factor) to control the expression of some genes that are critical to the sporulation process.</text>
</comment>
<evidence type="ECO:0000313" key="6">
    <source>
        <dbReference type="EMBL" id="MBP2027043.1"/>
    </source>
</evidence>
<dbReference type="Pfam" id="PF04397">
    <property type="entry name" value="LytTR"/>
    <property type="match status" value="1"/>
</dbReference>
<organism evidence="6 7">
    <name type="scientific">Acetoanaerobium pronyense</name>
    <dbReference type="NCBI Taxonomy" id="1482736"/>
    <lineage>
        <taxon>Bacteria</taxon>
        <taxon>Bacillati</taxon>
        <taxon>Bacillota</taxon>
        <taxon>Clostridia</taxon>
        <taxon>Peptostreptococcales</taxon>
        <taxon>Filifactoraceae</taxon>
        <taxon>Acetoanaerobium</taxon>
    </lineage>
</organism>
<dbReference type="InterPro" id="IPR007492">
    <property type="entry name" value="LytTR_DNA-bd_dom"/>
</dbReference>
<dbReference type="RefSeq" id="WP_245330751.1">
    <property type="nucleotide sequence ID" value="NZ_JAGGLI010000006.1"/>
</dbReference>
<dbReference type="InterPro" id="IPR001789">
    <property type="entry name" value="Sig_transdc_resp-reg_receiver"/>
</dbReference>
<dbReference type="PROSITE" id="PS50110">
    <property type="entry name" value="RESPONSE_REGULATORY"/>
    <property type="match status" value="1"/>
</dbReference>
<proteinExistence type="predicted"/>
<dbReference type="InterPro" id="IPR011006">
    <property type="entry name" value="CheY-like_superfamily"/>
</dbReference>
<gene>
    <name evidence="6" type="ORF">J2Z35_000835</name>
</gene>
<dbReference type="PANTHER" id="PTHR37299">
    <property type="entry name" value="TRANSCRIPTIONAL REGULATOR-RELATED"/>
    <property type="match status" value="1"/>
</dbReference>
<dbReference type="PANTHER" id="PTHR37299:SF4">
    <property type="entry name" value="TRANSCRIPTIONAL REGULATOR"/>
    <property type="match status" value="1"/>
</dbReference>
<evidence type="ECO:0000256" key="1">
    <source>
        <dbReference type="ARBA" id="ARBA00018672"/>
    </source>
</evidence>
<evidence type="ECO:0000256" key="2">
    <source>
        <dbReference type="ARBA" id="ARBA00024867"/>
    </source>
</evidence>
<comment type="caution">
    <text evidence="6">The sequence shown here is derived from an EMBL/GenBank/DDBJ whole genome shotgun (WGS) entry which is preliminary data.</text>
</comment>
<feature type="domain" description="Response regulatory" evidence="4">
    <location>
        <begin position="3"/>
        <end position="117"/>
    </location>
</feature>
<dbReference type="EMBL" id="JAGGLI010000006">
    <property type="protein sequence ID" value="MBP2027043.1"/>
    <property type="molecule type" value="Genomic_DNA"/>
</dbReference>
<keyword evidence="3" id="KW-0597">Phosphoprotein</keyword>
<reference evidence="6 7" key="1">
    <citation type="submission" date="2021-03" db="EMBL/GenBank/DDBJ databases">
        <title>Genomic Encyclopedia of Type Strains, Phase IV (KMG-IV): sequencing the most valuable type-strain genomes for metagenomic binning, comparative biology and taxonomic classification.</title>
        <authorList>
            <person name="Goeker M."/>
        </authorList>
    </citation>
    <scope>NUCLEOTIDE SEQUENCE [LARGE SCALE GENOMIC DNA]</scope>
    <source>
        <strain evidence="6 7">DSM 27512</strain>
    </source>
</reference>
<evidence type="ECO:0000259" key="5">
    <source>
        <dbReference type="PROSITE" id="PS50930"/>
    </source>
</evidence>
<keyword evidence="7" id="KW-1185">Reference proteome</keyword>
<dbReference type="InterPro" id="IPR046947">
    <property type="entry name" value="LytR-like"/>
</dbReference>
<accession>A0ABS4KGY4</accession>
<dbReference type="Gene3D" id="3.40.50.2300">
    <property type="match status" value="1"/>
</dbReference>
<name>A0ABS4KGY4_9FIRM</name>
<evidence type="ECO:0000256" key="3">
    <source>
        <dbReference type="PROSITE-ProRule" id="PRU00169"/>
    </source>
</evidence>
<evidence type="ECO:0000313" key="7">
    <source>
        <dbReference type="Proteomes" id="UP001314903"/>
    </source>
</evidence>
<dbReference type="SMART" id="SM00850">
    <property type="entry name" value="LytTR"/>
    <property type="match status" value="1"/>
</dbReference>
<sequence>MISCIIIEDEYPAREELKYFIKNTSGFELQGEFESSEEALQFLGKRVPDVIFMDINIPGINGMTLSKIIKNLNSMPQIVFITAHKEHAVEAFEIEAFDYILKPYSEERIVKALKKLETHFNEKNVSDIKNERISLWKNDKMIVVDVKDIIYCEASERETIITTKFDIFNVNFTFSEFEKKLPVDIFFRCHRSYIVNLTLIDEIIPWFNGTLMIRFNKLKKDVPVSKKNVKDFKNLMGLI</sequence>
<dbReference type="PROSITE" id="PS50930">
    <property type="entry name" value="HTH_LYTTR"/>
    <property type="match status" value="1"/>
</dbReference>
<dbReference type="Gene3D" id="2.40.50.40">
    <property type="match status" value="1"/>
</dbReference>
<dbReference type="CDD" id="cd17532">
    <property type="entry name" value="REC_LytTR_AlgR-like"/>
    <property type="match status" value="1"/>
</dbReference>
<dbReference type="Pfam" id="PF00072">
    <property type="entry name" value="Response_reg"/>
    <property type="match status" value="1"/>
</dbReference>
<feature type="modified residue" description="4-aspartylphosphate" evidence="3">
    <location>
        <position position="54"/>
    </location>
</feature>
<evidence type="ECO:0000259" key="4">
    <source>
        <dbReference type="PROSITE" id="PS50110"/>
    </source>
</evidence>
<protein>
    <recommendedName>
        <fullName evidence="1">Stage 0 sporulation protein A homolog</fullName>
    </recommendedName>
</protein>
<dbReference type="Gene3D" id="2.20.25.10">
    <property type="match status" value="1"/>
</dbReference>
<dbReference type="SMART" id="SM00448">
    <property type="entry name" value="REC"/>
    <property type="match status" value="1"/>
</dbReference>